<gene>
    <name evidence="1" type="ORF">QBC47DRAFT_299705</name>
</gene>
<dbReference type="PANTHER" id="PTHR14305">
    <property type="entry name" value="E3 UBIQUITIN-PROTEIN LIGASE CCNB1IP1"/>
    <property type="match status" value="1"/>
</dbReference>
<dbReference type="PANTHER" id="PTHR14305:SF0">
    <property type="entry name" value="E3 UBIQUITIN-PROTEIN LIGASE CCNB1IP1"/>
    <property type="match status" value="1"/>
</dbReference>
<evidence type="ECO:0000313" key="2">
    <source>
        <dbReference type="Proteomes" id="UP001239445"/>
    </source>
</evidence>
<organism evidence="1 2">
    <name type="scientific">Echria macrotheca</name>
    <dbReference type="NCBI Taxonomy" id="438768"/>
    <lineage>
        <taxon>Eukaryota</taxon>
        <taxon>Fungi</taxon>
        <taxon>Dikarya</taxon>
        <taxon>Ascomycota</taxon>
        <taxon>Pezizomycotina</taxon>
        <taxon>Sordariomycetes</taxon>
        <taxon>Sordariomycetidae</taxon>
        <taxon>Sordariales</taxon>
        <taxon>Schizotheciaceae</taxon>
        <taxon>Echria</taxon>
    </lineage>
</organism>
<dbReference type="GO" id="GO:0061630">
    <property type="term" value="F:ubiquitin protein ligase activity"/>
    <property type="evidence" value="ECO:0007669"/>
    <property type="project" value="InterPro"/>
</dbReference>
<keyword evidence="2" id="KW-1185">Reference proteome</keyword>
<protein>
    <recommendedName>
        <fullName evidence="3">RING-type domain-containing protein</fullName>
    </recommendedName>
</protein>
<evidence type="ECO:0008006" key="3">
    <source>
        <dbReference type="Google" id="ProtNLM"/>
    </source>
</evidence>
<evidence type="ECO:0000313" key="1">
    <source>
        <dbReference type="EMBL" id="KAK1755989.1"/>
    </source>
</evidence>
<accession>A0AAJ0BEV8</accession>
<dbReference type="InterPro" id="IPR042448">
    <property type="entry name" value="CCNB1IP1"/>
</dbReference>
<name>A0AAJ0BEV8_9PEZI</name>
<sequence>MDHQPLVCNAKNCRVELRDKAIVTVYTSLTLDSHTVCFQCARNSGINGPGPYTCPVCRQPLTSGGVLEQKLQPSEEWKNMILCGLSPIDIMECAGRALSFWSYQMNNQVLVSSTHP</sequence>
<dbReference type="SUPFAM" id="SSF57850">
    <property type="entry name" value="RING/U-box"/>
    <property type="match status" value="1"/>
</dbReference>
<dbReference type="EMBL" id="MU839833">
    <property type="protein sequence ID" value="KAK1755989.1"/>
    <property type="molecule type" value="Genomic_DNA"/>
</dbReference>
<dbReference type="GO" id="GO:0007131">
    <property type="term" value="P:reciprocal meiotic recombination"/>
    <property type="evidence" value="ECO:0007669"/>
    <property type="project" value="InterPro"/>
</dbReference>
<dbReference type="GO" id="GO:0000795">
    <property type="term" value="C:synaptonemal complex"/>
    <property type="evidence" value="ECO:0007669"/>
    <property type="project" value="InterPro"/>
</dbReference>
<proteinExistence type="predicted"/>
<reference evidence="1" key="1">
    <citation type="submission" date="2023-06" db="EMBL/GenBank/DDBJ databases">
        <title>Genome-scale phylogeny and comparative genomics of the fungal order Sordariales.</title>
        <authorList>
            <consortium name="Lawrence Berkeley National Laboratory"/>
            <person name="Hensen N."/>
            <person name="Bonometti L."/>
            <person name="Westerberg I."/>
            <person name="Brannstrom I.O."/>
            <person name="Guillou S."/>
            <person name="Cros-Aarteil S."/>
            <person name="Calhoun S."/>
            <person name="Haridas S."/>
            <person name="Kuo A."/>
            <person name="Mondo S."/>
            <person name="Pangilinan J."/>
            <person name="Riley R."/>
            <person name="Labutti K."/>
            <person name="Andreopoulos B."/>
            <person name="Lipzen A."/>
            <person name="Chen C."/>
            <person name="Yanf M."/>
            <person name="Daum C."/>
            <person name="Ng V."/>
            <person name="Clum A."/>
            <person name="Steindorff A."/>
            <person name="Ohm R."/>
            <person name="Martin F."/>
            <person name="Silar P."/>
            <person name="Natvig D."/>
            <person name="Lalanne C."/>
            <person name="Gautier V."/>
            <person name="Ament-Velasquez S.L."/>
            <person name="Kruys A."/>
            <person name="Hutchinson M.I."/>
            <person name="Powell A.J."/>
            <person name="Barry K."/>
            <person name="Miller A.N."/>
            <person name="Grigoriev I.V."/>
            <person name="Debuchy R."/>
            <person name="Gladieux P."/>
            <person name="Thoren M.H."/>
            <person name="Johannesson H."/>
        </authorList>
    </citation>
    <scope>NUCLEOTIDE SEQUENCE</scope>
    <source>
        <strain evidence="1">PSN4</strain>
    </source>
</reference>
<comment type="caution">
    <text evidence="1">The sequence shown here is derived from an EMBL/GenBank/DDBJ whole genome shotgun (WGS) entry which is preliminary data.</text>
</comment>
<dbReference type="AlphaFoldDB" id="A0AAJ0BEV8"/>
<dbReference type="Proteomes" id="UP001239445">
    <property type="component" value="Unassembled WGS sequence"/>
</dbReference>